<evidence type="ECO:0000259" key="2">
    <source>
        <dbReference type="Pfam" id="PF00188"/>
    </source>
</evidence>
<reference evidence="3 4" key="1">
    <citation type="submission" date="2016-10" db="EMBL/GenBank/DDBJ databases">
        <authorList>
            <person name="de Groot N.N."/>
        </authorList>
    </citation>
    <scope>NUCLEOTIDE SEQUENCE [LARGE SCALE GENOMIC DNA]</scope>
    <source>
        <strain evidence="3 4">DSM 20581</strain>
    </source>
</reference>
<protein>
    <submittedName>
        <fullName evidence="3">Uncharacterized conserved protein YkwD, contains CAP (CSP/antigen 5/PR1) domain</fullName>
    </submittedName>
</protein>
<evidence type="ECO:0000313" key="4">
    <source>
        <dbReference type="Proteomes" id="UP000199136"/>
    </source>
</evidence>
<keyword evidence="4" id="KW-1185">Reference proteome</keyword>
<dbReference type="RefSeq" id="WP_092479029.1">
    <property type="nucleotide sequence ID" value="NZ_FOXW01000001.1"/>
</dbReference>
<dbReference type="CDD" id="cd05379">
    <property type="entry name" value="CAP_bacterial"/>
    <property type="match status" value="1"/>
</dbReference>
<dbReference type="SUPFAM" id="SSF55797">
    <property type="entry name" value="PR-1-like"/>
    <property type="match status" value="1"/>
</dbReference>
<feature type="domain" description="SCP" evidence="2">
    <location>
        <begin position="96"/>
        <end position="216"/>
    </location>
</feature>
<organism evidence="3 4">
    <name type="scientific">Desemzia incerta</name>
    <dbReference type="NCBI Taxonomy" id="82801"/>
    <lineage>
        <taxon>Bacteria</taxon>
        <taxon>Bacillati</taxon>
        <taxon>Bacillota</taxon>
        <taxon>Bacilli</taxon>
        <taxon>Lactobacillales</taxon>
        <taxon>Carnobacteriaceae</taxon>
        <taxon>Desemzia</taxon>
    </lineage>
</organism>
<evidence type="ECO:0000256" key="1">
    <source>
        <dbReference type="SAM" id="MobiDB-lite"/>
    </source>
</evidence>
<dbReference type="AlphaFoldDB" id="A0A1I5ULE4"/>
<gene>
    <name evidence="3" type="ORF">SAMN04488506_0058</name>
</gene>
<dbReference type="InterPro" id="IPR014044">
    <property type="entry name" value="CAP_dom"/>
</dbReference>
<feature type="compositionally biased region" description="Polar residues" evidence="1">
    <location>
        <begin position="63"/>
        <end position="82"/>
    </location>
</feature>
<proteinExistence type="predicted"/>
<dbReference type="Gene3D" id="3.40.33.10">
    <property type="entry name" value="CAP"/>
    <property type="match status" value="1"/>
</dbReference>
<dbReference type="PANTHER" id="PTHR31157">
    <property type="entry name" value="SCP DOMAIN-CONTAINING PROTEIN"/>
    <property type="match status" value="1"/>
</dbReference>
<evidence type="ECO:0000313" key="3">
    <source>
        <dbReference type="EMBL" id="SFP96065.1"/>
    </source>
</evidence>
<feature type="region of interest" description="Disordered" evidence="1">
    <location>
        <begin position="60"/>
        <end position="82"/>
    </location>
</feature>
<dbReference type="InterPro" id="IPR035940">
    <property type="entry name" value="CAP_sf"/>
</dbReference>
<dbReference type="OrthoDB" id="9783944at2"/>
<dbReference type="Pfam" id="PF00188">
    <property type="entry name" value="CAP"/>
    <property type="match status" value="1"/>
</dbReference>
<dbReference type="STRING" id="82801.SAMN04488506_0058"/>
<dbReference type="PANTHER" id="PTHR31157:SF1">
    <property type="entry name" value="SCP DOMAIN-CONTAINING PROTEIN"/>
    <property type="match status" value="1"/>
</dbReference>
<sequence>MTKFFGFILTILVSVVFGFWLAATNILDGTRAGDVLYEIVDIIPMPNESSTALQIDIPKEETSASTVQSSEEGTPENTATNQNGIDYQVIENHIFELLNELRAEVGVSTLTKNDQLKVAADKRAVETEELFEHTRPDGSDPFTVLEEVETPYRYRWAGENLAMATYYLDEIGMAEVIFEGWKNSEGHYKNMIKPEFKEVGIGIHYDGEILYATQIFGTPL</sequence>
<accession>A0A1I5ULE4</accession>
<dbReference type="EMBL" id="FOXW01000001">
    <property type="protein sequence ID" value="SFP96065.1"/>
    <property type="molecule type" value="Genomic_DNA"/>
</dbReference>
<dbReference type="Proteomes" id="UP000199136">
    <property type="component" value="Unassembled WGS sequence"/>
</dbReference>
<name>A0A1I5ULE4_9LACT</name>